<evidence type="ECO:0000313" key="1">
    <source>
        <dbReference type="EMBL" id="PPR90159.1"/>
    </source>
</evidence>
<dbReference type="GO" id="GO:0005743">
    <property type="term" value="C:mitochondrial inner membrane"/>
    <property type="evidence" value="ECO:0007669"/>
    <property type="project" value="TreeGrafter"/>
</dbReference>
<organism evidence="1 2">
    <name type="scientific">Gossypium barbadense</name>
    <name type="common">Sea Island cotton</name>
    <name type="synonym">Hibiscus barbadensis</name>
    <dbReference type="NCBI Taxonomy" id="3634"/>
    <lineage>
        <taxon>Eukaryota</taxon>
        <taxon>Viridiplantae</taxon>
        <taxon>Streptophyta</taxon>
        <taxon>Embryophyta</taxon>
        <taxon>Tracheophyta</taxon>
        <taxon>Spermatophyta</taxon>
        <taxon>Magnoliopsida</taxon>
        <taxon>eudicotyledons</taxon>
        <taxon>Gunneridae</taxon>
        <taxon>Pentapetalae</taxon>
        <taxon>rosids</taxon>
        <taxon>malvids</taxon>
        <taxon>Malvales</taxon>
        <taxon>Malvaceae</taxon>
        <taxon>Malvoideae</taxon>
        <taxon>Gossypium</taxon>
    </lineage>
</organism>
<dbReference type="InterPro" id="IPR007849">
    <property type="entry name" value="ATP10"/>
</dbReference>
<dbReference type="AlphaFoldDB" id="A0A2P5WGD8"/>
<gene>
    <name evidence="1" type="ORF">GOBAR_AA30534</name>
</gene>
<sequence length="392" mass="44544">MSRGELIIDDNQVKPASENLATEYQQQYNGGYKVQLMILRVMYYFETLKPFSVDLTIGPMSLVLKDCNKSVDDQWVNEFSKLHVDDWAEEFDRQAGEGALGDCSCDNWANSYDEGVYVFSDMNPDVGHQNPLKEGQELFRKGLLSEAVLALEAEVMKNPENAEGWRLLGITHAEIDDDQQWPEASVKSTRSKVAVFAWLLIADELNRGYFDDMSELKQHGARKFPAVDVIYSDGRKSKLPIVFDASGIDASKLAVPEASLVCLSFRANSQAMVDSWSKPFYDAFNSWLLCLNPIKRPLLRFMRKSSDGAKDALQRRIVYSFGDHYYFRKELKILNLLTGYIFLLDKFGIIRWQGFGLAKFLQPSKALGFPFWESESKVKKYPYASILSASLG</sequence>
<accession>A0A2P5WGD8</accession>
<dbReference type="EMBL" id="KZ667714">
    <property type="protein sequence ID" value="PPR90159.1"/>
    <property type="molecule type" value="Genomic_DNA"/>
</dbReference>
<name>A0A2P5WGD8_GOSBA</name>
<evidence type="ECO:0000313" key="2">
    <source>
        <dbReference type="Proteomes" id="UP000239757"/>
    </source>
</evidence>
<dbReference type="Gene3D" id="1.25.40.10">
    <property type="entry name" value="Tetratricopeptide repeat domain"/>
    <property type="match status" value="1"/>
</dbReference>
<dbReference type="GO" id="GO:0033615">
    <property type="term" value="P:mitochondrial proton-transporting ATP synthase complex assembly"/>
    <property type="evidence" value="ECO:0007669"/>
    <property type="project" value="TreeGrafter"/>
</dbReference>
<dbReference type="InterPro" id="IPR011990">
    <property type="entry name" value="TPR-like_helical_dom_sf"/>
</dbReference>
<dbReference type="Pfam" id="PF05176">
    <property type="entry name" value="ATP-synt_10"/>
    <property type="match status" value="1"/>
</dbReference>
<dbReference type="OrthoDB" id="17089at2759"/>
<dbReference type="PANTHER" id="PTHR28106">
    <property type="entry name" value="MITOCHONDRIAL ATPASE COMPLEX SUBUNIT ATP10"/>
    <property type="match status" value="1"/>
</dbReference>
<proteinExistence type="predicted"/>
<protein>
    <submittedName>
        <fullName evidence="1">Uncharacterized protein</fullName>
    </submittedName>
</protein>
<dbReference type="SUPFAM" id="SSF48452">
    <property type="entry name" value="TPR-like"/>
    <property type="match status" value="1"/>
</dbReference>
<dbReference type="PANTHER" id="PTHR28106:SF1">
    <property type="entry name" value="MITOCHONDRIAL ATPASE COMPLEX SUBUNIT ATP10"/>
    <property type="match status" value="1"/>
</dbReference>
<dbReference type="Proteomes" id="UP000239757">
    <property type="component" value="Unassembled WGS sequence"/>
</dbReference>
<reference evidence="1 2" key="1">
    <citation type="submission" date="2015-01" db="EMBL/GenBank/DDBJ databases">
        <title>Genome of allotetraploid Gossypium barbadense reveals genomic plasticity and fiber elongation in cotton evolution.</title>
        <authorList>
            <person name="Chen X."/>
            <person name="Liu X."/>
            <person name="Zhao B."/>
            <person name="Zheng H."/>
            <person name="Hu Y."/>
            <person name="Lu G."/>
            <person name="Yang C."/>
            <person name="Chen J."/>
            <person name="Shan C."/>
            <person name="Zhang L."/>
            <person name="Zhou Y."/>
            <person name="Wang L."/>
            <person name="Guo W."/>
            <person name="Bai Y."/>
            <person name="Ruan J."/>
            <person name="Shangguan X."/>
            <person name="Mao Y."/>
            <person name="Jiang J."/>
            <person name="Zhu Y."/>
            <person name="Lei J."/>
            <person name="Kang H."/>
            <person name="Chen S."/>
            <person name="He X."/>
            <person name="Wang R."/>
            <person name="Wang Y."/>
            <person name="Chen J."/>
            <person name="Wang L."/>
            <person name="Yu S."/>
            <person name="Wang B."/>
            <person name="Wei J."/>
            <person name="Song S."/>
            <person name="Lu X."/>
            <person name="Gao Z."/>
            <person name="Gu W."/>
            <person name="Deng X."/>
            <person name="Ma D."/>
            <person name="Wang S."/>
            <person name="Liang W."/>
            <person name="Fang L."/>
            <person name="Cai C."/>
            <person name="Zhu X."/>
            <person name="Zhou B."/>
            <person name="Zhang Y."/>
            <person name="Chen Z."/>
            <person name="Xu S."/>
            <person name="Zhu R."/>
            <person name="Wang S."/>
            <person name="Zhang T."/>
            <person name="Zhao G."/>
        </authorList>
    </citation>
    <scope>NUCLEOTIDE SEQUENCE [LARGE SCALE GENOMIC DNA]</scope>
    <source>
        <strain evidence="2">cv. Xinhai21</strain>
        <tissue evidence="1">Leaf</tissue>
    </source>
</reference>